<dbReference type="AlphaFoldDB" id="A0A6J7LJ28"/>
<accession>A0A6J7LJ28</accession>
<proteinExistence type="predicted"/>
<name>A0A6J7LJ28_9ZZZZ</name>
<organism evidence="1">
    <name type="scientific">freshwater metagenome</name>
    <dbReference type="NCBI Taxonomy" id="449393"/>
    <lineage>
        <taxon>unclassified sequences</taxon>
        <taxon>metagenomes</taxon>
        <taxon>ecological metagenomes</taxon>
    </lineage>
</organism>
<protein>
    <submittedName>
        <fullName evidence="1">Unannotated protein</fullName>
    </submittedName>
</protein>
<gene>
    <name evidence="1" type="ORF">UFOPK3879_01107</name>
</gene>
<dbReference type="PROSITE" id="PS51257">
    <property type="entry name" value="PROKAR_LIPOPROTEIN"/>
    <property type="match status" value="1"/>
</dbReference>
<evidence type="ECO:0000313" key="1">
    <source>
        <dbReference type="EMBL" id="CAB4965734.1"/>
    </source>
</evidence>
<dbReference type="EMBL" id="CAFBNR010000056">
    <property type="protein sequence ID" value="CAB4965734.1"/>
    <property type="molecule type" value="Genomic_DNA"/>
</dbReference>
<reference evidence="1" key="1">
    <citation type="submission" date="2020-05" db="EMBL/GenBank/DDBJ databases">
        <authorList>
            <person name="Chiriac C."/>
            <person name="Salcher M."/>
            <person name="Ghai R."/>
            <person name="Kavagutti S V."/>
        </authorList>
    </citation>
    <scope>NUCLEOTIDE SEQUENCE</scope>
</reference>
<sequence length="435" mass="45078">MTAIPSRQRNRMFAALACGIASACLLPIGGTIAARSMLNSSGGTRVDDSGALLIPATPAALLATVNEVNTLTSLTAFVLDPSGVGGTIISIPVGARAESIGQQSPHRIADTFAQSGVEAMLLEAEGALDVTFSAVGAVGSNDLAGVLNVLPQIPVTFETPVVNTAMVLPDPVTTTTIKPKKSRTPQTTLPPQPVAVDSEIFPAGEQALTGDQAALVLYAQKAGEPERDRLSHIKAMWSGVAAAVGTGLAPGTAQFDPALVGTELPTEIGAFIRRVLGGPIQVWQLSAQPLNGADNPLGIDVYALDRFEVLMIMASVAPSSLAISTDTLAVQVDNPFNDANITHAIVERLSYLNVTVALIRNLTKNPQQKTQIKTTTVIADELKKIGIDGVIGPVTYGEWKDPVQGIGAQIILGQDFVDFLASAPALTPTTVATDG</sequence>